<evidence type="ECO:0000313" key="10">
    <source>
        <dbReference type="EMBL" id="VAW04909.1"/>
    </source>
</evidence>
<feature type="transmembrane region" description="Helical" evidence="9">
    <location>
        <begin position="508"/>
        <end position="535"/>
    </location>
</feature>
<keyword evidence="2" id="KW-0813">Transport</keyword>
<organism evidence="10">
    <name type="scientific">hydrothermal vent metagenome</name>
    <dbReference type="NCBI Taxonomy" id="652676"/>
    <lineage>
        <taxon>unclassified sequences</taxon>
        <taxon>metagenomes</taxon>
        <taxon>ecological metagenomes</taxon>
    </lineage>
</organism>
<evidence type="ECO:0000256" key="6">
    <source>
        <dbReference type="ARBA" id="ARBA00022989"/>
    </source>
</evidence>
<dbReference type="GO" id="GO:0009678">
    <property type="term" value="F:diphosphate hydrolysis-driven proton transmembrane transporter activity"/>
    <property type="evidence" value="ECO:0007669"/>
    <property type="project" value="InterPro"/>
</dbReference>
<dbReference type="HAMAP" id="MF_01129">
    <property type="entry name" value="PPase_energized_pump"/>
    <property type="match status" value="1"/>
</dbReference>
<dbReference type="Pfam" id="PF03030">
    <property type="entry name" value="H_PPase"/>
    <property type="match status" value="1"/>
</dbReference>
<reference evidence="10" key="1">
    <citation type="submission" date="2018-06" db="EMBL/GenBank/DDBJ databases">
        <authorList>
            <person name="Zhirakovskaya E."/>
        </authorList>
    </citation>
    <scope>NUCLEOTIDE SEQUENCE</scope>
</reference>
<feature type="transmembrane region" description="Helical" evidence="9">
    <location>
        <begin position="476"/>
        <end position="496"/>
    </location>
</feature>
<dbReference type="EMBL" id="UOEI01000411">
    <property type="protein sequence ID" value="VAW04909.1"/>
    <property type="molecule type" value="Genomic_DNA"/>
</dbReference>
<evidence type="ECO:0000256" key="5">
    <source>
        <dbReference type="ARBA" id="ARBA00022967"/>
    </source>
</evidence>
<feature type="transmembrane region" description="Helical" evidence="9">
    <location>
        <begin position="409"/>
        <end position="430"/>
    </location>
</feature>
<evidence type="ECO:0000256" key="4">
    <source>
        <dbReference type="ARBA" id="ARBA00022842"/>
    </source>
</evidence>
<feature type="transmembrane region" description="Helical" evidence="9">
    <location>
        <begin position="57"/>
        <end position="77"/>
    </location>
</feature>
<accession>A0A3B0SX59</accession>
<dbReference type="NCBIfam" id="NF001960">
    <property type="entry name" value="PRK00733.3-5"/>
    <property type="match status" value="1"/>
</dbReference>
<keyword evidence="10" id="KW-0378">Hydrolase</keyword>
<dbReference type="EC" id="3.6.1.1" evidence="10"/>
<feature type="transmembrane region" description="Helical" evidence="9">
    <location>
        <begin position="667"/>
        <end position="689"/>
    </location>
</feature>
<dbReference type="GO" id="GO:0016020">
    <property type="term" value="C:membrane"/>
    <property type="evidence" value="ECO:0007669"/>
    <property type="project" value="InterPro"/>
</dbReference>
<dbReference type="GO" id="GO:0012505">
    <property type="term" value="C:endomembrane system"/>
    <property type="evidence" value="ECO:0007669"/>
    <property type="project" value="UniProtKB-SubCell"/>
</dbReference>
<feature type="transmembrane region" description="Helical" evidence="9">
    <location>
        <begin position="577"/>
        <end position="596"/>
    </location>
</feature>
<comment type="subcellular location">
    <subcellularLocation>
        <location evidence="1">Endomembrane system</location>
        <topology evidence="1">Multi-pass membrane protein</topology>
    </subcellularLocation>
</comment>
<keyword evidence="6 9" id="KW-1133">Transmembrane helix</keyword>
<feature type="transmembrane region" description="Helical" evidence="9">
    <location>
        <begin position="263"/>
        <end position="283"/>
    </location>
</feature>
<feature type="transmembrane region" description="Helical" evidence="9">
    <location>
        <begin position="385"/>
        <end position="403"/>
    </location>
</feature>
<keyword evidence="7" id="KW-0406">Ion transport</keyword>
<protein>
    <submittedName>
        <fullName evidence="10">Pyrophosphate-energized proton pump</fullName>
        <ecNumber evidence="10">3.6.1.1</ecNumber>
    </submittedName>
</protein>
<keyword evidence="3 9" id="KW-0812">Transmembrane</keyword>
<feature type="transmembrane region" description="Helical" evidence="9">
    <location>
        <begin position="83"/>
        <end position="105"/>
    </location>
</feature>
<feature type="transmembrane region" description="Helical" evidence="9">
    <location>
        <begin position="126"/>
        <end position="153"/>
    </location>
</feature>
<feature type="transmembrane region" description="Helical" evidence="9">
    <location>
        <begin position="295"/>
        <end position="316"/>
    </location>
</feature>
<sequence>MNPDVWLYVAVLMGIAALVVAAVYGRQVVAEPPGNERMVSLMGAIREGSMAFMRREYMAIAVFVVVMATLIFALLPWGRPWGAVAYVFGASLSALAGFIGMRIATAANARTAEAARQGGTAQALPVAFRGGAVMGFTVAGLGLLGFATGVYFFGNVLKDDNWVEIVTAIGLGASSIALFARVGGGIYTKAADVGADLVGKVEAGIPEDDPRNPATIADNVGDNVGDVAGMGADLFESYIGSLIAPIAFAAIVFGGQAFLPNLIFYPLMIASIGMGASIIGSFLVRPKGDNLAKALHTGTWSAAGITVVGVGILTPVMFSGVEGVKNPWGFFIAVIVGLVIGIIVGKISEWYTSDEYKTVKEIARQSETGPATVVLAGIAEGKKSAAFSVIVVALGMGAAYWGGDLAIEGGGIYGVAIAAIGVLATLGITVSVDAYGPIADNAGGIAEMAKLDPEVREATDQLDALGNTTAAVAKGFAIASAAVTALALFFTFAKAVGVEGFNILDIKVVIGLFLGGMFPYLFAALTIQAVGRAAFEMIEEVRRQFREIPGLREGKEGVVPEYAKCVDISTKSSLREMILPGSMAVALPLVVGFISVDMLGGLLAGALISGFLLAIYMANAGGAWDNAKKFIEAGAFGGKGSDAHKAAVVGDTIGDPFKDTAGPSMNIVIKVMTIVSLIFASAFVSFGGIL</sequence>
<keyword evidence="8 9" id="KW-0472">Membrane</keyword>
<evidence type="ECO:0000256" key="1">
    <source>
        <dbReference type="ARBA" id="ARBA00004127"/>
    </source>
</evidence>
<dbReference type="PIRSF" id="PIRSF001265">
    <property type="entry name" value="H+-PPase"/>
    <property type="match status" value="1"/>
</dbReference>
<keyword evidence="5" id="KW-1278">Translocase</keyword>
<evidence type="ECO:0000256" key="7">
    <source>
        <dbReference type="ARBA" id="ARBA00023065"/>
    </source>
</evidence>
<evidence type="ECO:0000256" key="2">
    <source>
        <dbReference type="ARBA" id="ARBA00022448"/>
    </source>
</evidence>
<feature type="transmembrane region" description="Helical" evidence="9">
    <location>
        <begin position="328"/>
        <end position="347"/>
    </location>
</feature>
<feature type="transmembrane region" description="Helical" evidence="9">
    <location>
        <begin position="165"/>
        <end position="182"/>
    </location>
</feature>
<feature type="transmembrane region" description="Helical" evidence="9">
    <location>
        <begin position="238"/>
        <end position="257"/>
    </location>
</feature>
<proteinExistence type="inferred from homology"/>
<feature type="transmembrane region" description="Helical" evidence="9">
    <location>
        <begin position="602"/>
        <end position="619"/>
    </location>
</feature>
<dbReference type="NCBIfam" id="TIGR01104">
    <property type="entry name" value="V_PPase"/>
    <property type="match status" value="1"/>
</dbReference>
<evidence type="ECO:0000256" key="8">
    <source>
        <dbReference type="ARBA" id="ARBA00023136"/>
    </source>
</evidence>
<keyword evidence="4" id="KW-0460">Magnesium</keyword>
<dbReference type="AlphaFoldDB" id="A0A3B0SX59"/>
<dbReference type="GO" id="GO:0004427">
    <property type="term" value="F:inorganic diphosphate phosphatase activity"/>
    <property type="evidence" value="ECO:0007669"/>
    <property type="project" value="UniProtKB-EC"/>
</dbReference>
<evidence type="ECO:0000256" key="9">
    <source>
        <dbReference type="SAM" id="Phobius"/>
    </source>
</evidence>
<evidence type="ECO:0000256" key="3">
    <source>
        <dbReference type="ARBA" id="ARBA00022692"/>
    </source>
</evidence>
<gene>
    <name evidence="10" type="ORF">MNBD_ACTINO01-767</name>
</gene>
<dbReference type="PANTHER" id="PTHR31998">
    <property type="entry name" value="K(+)-INSENSITIVE PYROPHOSPHATE-ENERGIZED PROTON PUMP"/>
    <property type="match status" value="1"/>
</dbReference>
<feature type="transmembrane region" description="Helical" evidence="9">
    <location>
        <begin position="6"/>
        <end position="25"/>
    </location>
</feature>
<dbReference type="InterPro" id="IPR004131">
    <property type="entry name" value="PPase-energised_H-pump"/>
</dbReference>
<name>A0A3B0SX59_9ZZZZ</name>